<dbReference type="PANTHER" id="PTHR30085:SF6">
    <property type="entry name" value="ABC TRANSPORTER GLUTAMINE-BINDING PROTEIN GLNH"/>
    <property type="match status" value="1"/>
</dbReference>
<protein>
    <submittedName>
        <fullName evidence="5">ABC transporter glutamine-binding protein GlnH</fullName>
    </submittedName>
</protein>
<dbReference type="AlphaFoldDB" id="A0A0J6VV14"/>
<dbReference type="GO" id="GO:0006865">
    <property type="term" value="P:amino acid transport"/>
    <property type="evidence" value="ECO:0007669"/>
    <property type="project" value="TreeGrafter"/>
</dbReference>
<dbReference type="GO" id="GO:0030288">
    <property type="term" value="C:outer membrane-bounded periplasmic space"/>
    <property type="evidence" value="ECO:0007669"/>
    <property type="project" value="TreeGrafter"/>
</dbReference>
<evidence type="ECO:0000259" key="4">
    <source>
        <dbReference type="SMART" id="SM00062"/>
    </source>
</evidence>
<feature type="domain" description="Solute-binding protein family 3/N-terminal" evidence="4">
    <location>
        <begin position="78"/>
        <end position="300"/>
    </location>
</feature>
<dbReference type="EMBL" id="JYNX01000060">
    <property type="protein sequence ID" value="KMO73318.1"/>
    <property type="molecule type" value="Genomic_DNA"/>
</dbReference>
<evidence type="ECO:0000313" key="5">
    <source>
        <dbReference type="EMBL" id="KMO73318.1"/>
    </source>
</evidence>
<dbReference type="OrthoDB" id="9807888at2"/>
<dbReference type="Gene3D" id="3.40.190.10">
    <property type="entry name" value="Periplasmic binding protein-like II"/>
    <property type="match status" value="2"/>
</dbReference>
<keyword evidence="2" id="KW-0813">Transport</keyword>
<organism evidence="5 6">
    <name type="scientific">Mycolicibacterium chubuense</name>
    <name type="common">Mycobacterium chubuense</name>
    <dbReference type="NCBI Taxonomy" id="1800"/>
    <lineage>
        <taxon>Bacteria</taxon>
        <taxon>Bacillati</taxon>
        <taxon>Actinomycetota</taxon>
        <taxon>Actinomycetes</taxon>
        <taxon>Mycobacteriales</taxon>
        <taxon>Mycobacteriaceae</taxon>
        <taxon>Mycolicibacterium</taxon>
    </lineage>
</organism>
<proteinExistence type="inferred from homology"/>
<sequence precursor="true">MRTIATVLIVVSVLVAGCATVQPLTEVAASLTTRPMPSGAEVAPSVSGAAVESCDATASLRPSSEPEPTVDAIRRRGRVVVGVDQNNNPLSFRDPVTGELEGFLVDLSREIVRDLVGDPDKADFRLVSEPDRIPAVQNKTVDILAKATTITCPRAEQIAFSTVYFEGSQRLLVPRGSPVRGPADLAGKRICSGLASTSIATVARVAPAATILGVPNMDDCLVALQQGQADAASTDDVLLAGMVAQDPNLEIVGPPLEAEPYGIGINKSQDDLVRAVNASLNRIRNDGTWVALYRKWLTALGPPPTPPEPKYRD</sequence>
<dbReference type="CDD" id="cd13690">
    <property type="entry name" value="PBP2_GluB"/>
    <property type="match status" value="1"/>
</dbReference>
<dbReference type="SMART" id="SM00062">
    <property type="entry name" value="PBPb"/>
    <property type="match status" value="1"/>
</dbReference>
<dbReference type="RefSeq" id="WP_048420353.1">
    <property type="nucleotide sequence ID" value="NZ_JYNX01000060.1"/>
</dbReference>
<dbReference type="InterPro" id="IPR001638">
    <property type="entry name" value="Solute-binding_3/MltF_N"/>
</dbReference>
<gene>
    <name evidence="5" type="primary">glnH_8</name>
    <name evidence="5" type="ORF">MCHUDSM44219_04496</name>
</gene>
<dbReference type="PROSITE" id="PS51257">
    <property type="entry name" value="PROKAR_LIPOPROTEIN"/>
    <property type="match status" value="1"/>
</dbReference>
<dbReference type="SUPFAM" id="SSF53850">
    <property type="entry name" value="Periplasmic binding protein-like II"/>
    <property type="match status" value="1"/>
</dbReference>
<name>A0A0J6VV14_MYCCU</name>
<comment type="caution">
    <text evidence="5">The sequence shown here is derived from an EMBL/GenBank/DDBJ whole genome shotgun (WGS) entry which is preliminary data.</text>
</comment>
<evidence type="ECO:0000256" key="1">
    <source>
        <dbReference type="ARBA" id="ARBA00010333"/>
    </source>
</evidence>
<keyword evidence="6" id="KW-1185">Reference proteome</keyword>
<dbReference type="InterPro" id="IPR051455">
    <property type="entry name" value="Bact_solute-bind_prot3"/>
</dbReference>
<evidence type="ECO:0000313" key="6">
    <source>
        <dbReference type="Proteomes" id="UP000036176"/>
    </source>
</evidence>
<dbReference type="PATRIC" id="fig|1800.3.peg.4517"/>
<accession>A0A0J6VV14</accession>
<reference evidence="5 6" key="1">
    <citation type="journal article" date="2015" name="Genome Biol. Evol.">
        <title>Characterization of Three Mycobacterium spp. with Potential Use in Bioremediation by Genome Sequencing and Comparative Genomics.</title>
        <authorList>
            <person name="Das S."/>
            <person name="Pettersson B.M."/>
            <person name="Behra P.R."/>
            <person name="Ramesh M."/>
            <person name="Dasgupta S."/>
            <person name="Bhattacharya A."/>
            <person name="Kirsebom L.A."/>
        </authorList>
    </citation>
    <scope>NUCLEOTIDE SEQUENCE [LARGE SCALE GENOMIC DNA]</scope>
    <source>
        <strain evidence="5 6">DSM 44219</strain>
    </source>
</reference>
<evidence type="ECO:0000256" key="2">
    <source>
        <dbReference type="ARBA" id="ARBA00022448"/>
    </source>
</evidence>
<dbReference type="Proteomes" id="UP000036176">
    <property type="component" value="Unassembled WGS sequence"/>
</dbReference>
<dbReference type="Pfam" id="PF00497">
    <property type="entry name" value="SBP_bac_3"/>
    <property type="match status" value="1"/>
</dbReference>
<keyword evidence="3" id="KW-0732">Signal</keyword>
<dbReference type="GO" id="GO:0005576">
    <property type="term" value="C:extracellular region"/>
    <property type="evidence" value="ECO:0007669"/>
    <property type="project" value="TreeGrafter"/>
</dbReference>
<dbReference type="PANTHER" id="PTHR30085">
    <property type="entry name" value="AMINO ACID ABC TRANSPORTER PERMEASE"/>
    <property type="match status" value="1"/>
</dbReference>
<evidence type="ECO:0000256" key="3">
    <source>
        <dbReference type="ARBA" id="ARBA00022729"/>
    </source>
</evidence>
<comment type="similarity">
    <text evidence="1">Belongs to the bacterial solute-binding protein 3 family.</text>
</comment>